<dbReference type="Pfam" id="PF08386">
    <property type="entry name" value="Abhydrolase_4"/>
    <property type="match status" value="1"/>
</dbReference>
<proteinExistence type="predicted"/>
<comment type="caution">
    <text evidence="3">The sequence shown here is derived from an EMBL/GenBank/DDBJ whole genome shotgun (WGS) entry which is preliminary data.</text>
</comment>
<feature type="domain" description="Peptidase S33 tripeptidyl aminopeptidase-like C-terminal" evidence="2">
    <location>
        <begin position="106"/>
        <end position="163"/>
    </location>
</feature>
<accession>A0A8H3BW08</accession>
<evidence type="ECO:0000259" key="2">
    <source>
        <dbReference type="Pfam" id="PF08386"/>
    </source>
</evidence>
<sequence>MYKPQLWTNLSQALYEIKVALDNPASLNTTQAKRWLQLPELIDPKDGKHRPRQEPTNDPTTSAYGYDFEAIGCGHGQDARDTTTKDVFDVVVNVTRHISPTFGPVGMERLSRPFCHRWPVRAVERYTGPWNKTLSNPILVIGNDADPVTHYINAKRVADALGARLS</sequence>
<dbReference type="EMBL" id="CAJMWS010000853">
    <property type="protein sequence ID" value="CAE6466226.1"/>
    <property type="molecule type" value="Genomic_DNA"/>
</dbReference>
<evidence type="ECO:0000313" key="3">
    <source>
        <dbReference type="EMBL" id="CAE6466226.1"/>
    </source>
</evidence>
<evidence type="ECO:0000256" key="1">
    <source>
        <dbReference type="SAM" id="MobiDB-lite"/>
    </source>
</evidence>
<evidence type="ECO:0000313" key="4">
    <source>
        <dbReference type="Proteomes" id="UP000663846"/>
    </source>
</evidence>
<feature type="region of interest" description="Disordered" evidence="1">
    <location>
        <begin position="39"/>
        <end position="61"/>
    </location>
</feature>
<name>A0A8H3BW08_9AGAM</name>
<dbReference type="Proteomes" id="UP000663846">
    <property type="component" value="Unassembled WGS sequence"/>
</dbReference>
<dbReference type="AlphaFoldDB" id="A0A8H3BW08"/>
<protein>
    <recommendedName>
        <fullName evidence="2">Peptidase S33 tripeptidyl aminopeptidase-like C-terminal domain-containing protein</fullName>
    </recommendedName>
</protein>
<organism evidence="3 4">
    <name type="scientific">Rhizoctonia solani</name>
    <dbReference type="NCBI Taxonomy" id="456999"/>
    <lineage>
        <taxon>Eukaryota</taxon>
        <taxon>Fungi</taxon>
        <taxon>Dikarya</taxon>
        <taxon>Basidiomycota</taxon>
        <taxon>Agaricomycotina</taxon>
        <taxon>Agaricomycetes</taxon>
        <taxon>Cantharellales</taxon>
        <taxon>Ceratobasidiaceae</taxon>
        <taxon>Rhizoctonia</taxon>
    </lineage>
</organism>
<dbReference type="InterPro" id="IPR013595">
    <property type="entry name" value="Pept_S33_TAP-like_C"/>
</dbReference>
<reference evidence="3" key="1">
    <citation type="submission" date="2021-01" db="EMBL/GenBank/DDBJ databases">
        <authorList>
            <person name="Kaushik A."/>
        </authorList>
    </citation>
    <scope>NUCLEOTIDE SEQUENCE</scope>
    <source>
        <strain evidence="3">AG1-1C</strain>
    </source>
</reference>
<gene>
    <name evidence="3" type="ORF">RDB_LOCUS167591</name>
</gene>